<comment type="caution">
    <text evidence="6">The sequence shown here is derived from an EMBL/GenBank/DDBJ whole genome shotgun (WGS) entry which is preliminary data.</text>
</comment>
<evidence type="ECO:0000256" key="2">
    <source>
        <dbReference type="ARBA" id="ARBA00022884"/>
    </source>
</evidence>
<dbReference type="InterPro" id="IPR000504">
    <property type="entry name" value="RRM_dom"/>
</dbReference>
<dbReference type="SMART" id="SM00360">
    <property type="entry name" value="RRM"/>
    <property type="match status" value="3"/>
</dbReference>
<dbReference type="CDD" id="cd00590">
    <property type="entry name" value="RRM_SF"/>
    <property type="match status" value="1"/>
</dbReference>
<feature type="domain" description="RRM" evidence="5">
    <location>
        <begin position="92"/>
        <end position="163"/>
    </location>
</feature>
<evidence type="ECO:0000313" key="6">
    <source>
        <dbReference type="EMBL" id="KAA0159322.1"/>
    </source>
</evidence>
<evidence type="ECO:0000259" key="5">
    <source>
        <dbReference type="PROSITE" id="PS50102"/>
    </source>
</evidence>
<dbReference type="Proteomes" id="UP000325113">
    <property type="component" value="Unassembled WGS sequence"/>
</dbReference>
<dbReference type="EMBL" id="VLTM01000055">
    <property type="protein sequence ID" value="KAA0159322.1"/>
    <property type="molecule type" value="Genomic_DNA"/>
</dbReference>
<accession>A0A5A8D1H7</accession>
<evidence type="ECO:0000313" key="7">
    <source>
        <dbReference type="Proteomes" id="UP000325113"/>
    </source>
</evidence>
<feature type="compositionally biased region" description="Basic residues" evidence="4">
    <location>
        <begin position="558"/>
        <end position="568"/>
    </location>
</feature>
<feature type="region of interest" description="Disordered" evidence="4">
    <location>
        <begin position="380"/>
        <end position="444"/>
    </location>
</feature>
<feature type="region of interest" description="Disordered" evidence="4">
    <location>
        <begin position="552"/>
        <end position="574"/>
    </location>
</feature>
<keyword evidence="1" id="KW-0677">Repeat</keyword>
<dbReference type="PANTHER" id="PTHR24012">
    <property type="entry name" value="RNA BINDING PROTEIN"/>
    <property type="match status" value="1"/>
</dbReference>
<evidence type="ECO:0000256" key="4">
    <source>
        <dbReference type="SAM" id="MobiDB-lite"/>
    </source>
</evidence>
<proteinExistence type="predicted"/>
<keyword evidence="2 3" id="KW-0694">RNA-binding</keyword>
<dbReference type="AlphaFoldDB" id="A0A5A8D1H7"/>
<organism evidence="6 7">
    <name type="scientific">Cafeteria roenbergensis</name>
    <name type="common">Marine flagellate</name>
    <dbReference type="NCBI Taxonomy" id="33653"/>
    <lineage>
        <taxon>Eukaryota</taxon>
        <taxon>Sar</taxon>
        <taxon>Stramenopiles</taxon>
        <taxon>Bigyra</taxon>
        <taxon>Opalozoa</taxon>
        <taxon>Bicosoecida</taxon>
        <taxon>Cafeteriaceae</taxon>
        <taxon>Cafeteria</taxon>
    </lineage>
</organism>
<feature type="region of interest" description="Disordered" evidence="4">
    <location>
        <begin position="257"/>
        <end position="299"/>
    </location>
</feature>
<dbReference type="Gene3D" id="3.30.70.330">
    <property type="match status" value="3"/>
</dbReference>
<reference evidence="6 7" key="1">
    <citation type="submission" date="2019-07" db="EMBL/GenBank/DDBJ databases">
        <title>Genomes of Cafeteria roenbergensis.</title>
        <authorList>
            <person name="Fischer M.G."/>
            <person name="Hackl T."/>
            <person name="Roman M."/>
        </authorList>
    </citation>
    <scope>NUCLEOTIDE SEQUENCE [LARGE SCALE GENOMIC DNA]</scope>
    <source>
        <strain evidence="6 7">Cflag</strain>
    </source>
</reference>
<evidence type="ECO:0000256" key="3">
    <source>
        <dbReference type="PROSITE-ProRule" id="PRU00176"/>
    </source>
</evidence>
<dbReference type="Pfam" id="PF00076">
    <property type="entry name" value="RRM_1"/>
    <property type="match status" value="1"/>
</dbReference>
<dbReference type="InterPro" id="IPR012677">
    <property type="entry name" value="Nucleotide-bd_a/b_plait_sf"/>
</dbReference>
<protein>
    <recommendedName>
        <fullName evidence="5">RRM domain-containing protein</fullName>
    </recommendedName>
</protein>
<dbReference type="InterPro" id="IPR035979">
    <property type="entry name" value="RBD_domain_sf"/>
</dbReference>
<feature type="domain" description="RRM" evidence="5">
    <location>
        <begin position="9"/>
        <end position="89"/>
    </location>
</feature>
<sequence length="574" mass="58564">MAATASTARTVVVRGISTEATEASVRSLFGASGAIESVTVGRAPATSDRQRTAEIVFTTPAAAAAARDGTNGTIFPGAEAPMRVSLATYDPTTVFVGNLAGADEAEVTAFFAKAGTITESDVGSRRAYLTFATEAGATAAVALSGSFLPSAADRAIRVERRRVVLGEDGEPLPARRSSRRAARTPRVRTRVFVKPVPAAVTTDELAACMGGAEAGVVDCTIDAETGVGMVEFSTAEGRQAAIDDATVDLRGEIAQIRPQAPRRRRRAAAGAAAAAGTDEGAPRRAPPRARAARTETVETPADPRELLVSGPTTEEACTTLCNSVGTVEAIRAVGSGRVTRDGWQLHSFIVTFSTAAEAEAAIPELEKATAVVPVKKTAEGEAVPEGTTTTVSVRARPAGPRKTRAPRAAAAAGATEGRRAGGRRTGGAAPGAAAGAGRRGGARREAGVAPEDIPLDPLTVLISGPDSEAAATAMAEEVGSLESVRMLPGRPPRPGMPHSRRFIATYANEAAAAAAVAAFNGRAITVQVPTHEDGSATSGDVFADAVVTARIARERRAGGGRRGPRGRRSGAAAE</sequence>
<dbReference type="GO" id="GO:0003723">
    <property type="term" value="F:RNA binding"/>
    <property type="evidence" value="ECO:0007669"/>
    <property type="project" value="UniProtKB-UniRule"/>
</dbReference>
<evidence type="ECO:0000256" key="1">
    <source>
        <dbReference type="ARBA" id="ARBA00022737"/>
    </source>
</evidence>
<gene>
    <name evidence="6" type="ORF">FNF31_04911</name>
</gene>
<feature type="compositionally biased region" description="Low complexity" evidence="4">
    <location>
        <begin position="406"/>
        <end position="415"/>
    </location>
</feature>
<dbReference type="SUPFAM" id="SSF54928">
    <property type="entry name" value="RNA-binding domain, RBD"/>
    <property type="match status" value="2"/>
</dbReference>
<dbReference type="PROSITE" id="PS50102">
    <property type="entry name" value="RRM"/>
    <property type="match status" value="2"/>
</dbReference>
<name>A0A5A8D1H7_CAFRO</name>